<dbReference type="CDD" id="cd16378">
    <property type="entry name" value="CcmH_N"/>
    <property type="match status" value="1"/>
</dbReference>
<evidence type="ECO:0000256" key="6">
    <source>
        <dbReference type="ARBA" id="ARBA00023004"/>
    </source>
</evidence>
<reference evidence="9 10" key="1">
    <citation type="submission" date="2016-11" db="EMBL/GenBank/DDBJ databases">
        <authorList>
            <person name="Jaros S."/>
            <person name="Januszkiewicz K."/>
            <person name="Wedrychowicz H."/>
        </authorList>
    </citation>
    <scope>NUCLEOTIDE SEQUENCE [LARGE SCALE GENOMIC DNA]</scope>
    <source>
        <strain evidence="9 10">DSM 100565</strain>
    </source>
</reference>
<dbReference type="Gene3D" id="1.10.8.640">
    <property type="entry name" value="Cytochrome C biogenesis protein"/>
    <property type="match status" value="1"/>
</dbReference>
<proteinExistence type="inferred from homology"/>
<keyword evidence="10" id="KW-1185">Reference proteome</keyword>
<evidence type="ECO:0000256" key="4">
    <source>
        <dbReference type="ARBA" id="ARBA00022729"/>
    </source>
</evidence>
<evidence type="ECO:0000256" key="2">
    <source>
        <dbReference type="ARBA" id="ARBA00022617"/>
    </source>
</evidence>
<dbReference type="GO" id="GO:0017004">
    <property type="term" value="P:cytochrome complex assembly"/>
    <property type="evidence" value="ECO:0007669"/>
    <property type="project" value="UniProtKB-KW"/>
</dbReference>
<gene>
    <name evidence="9" type="ORF">SAMN05444417_1498</name>
</gene>
<feature type="signal peptide" evidence="7">
    <location>
        <begin position="1"/>
        <end position="16"/>
    </location>
</feature>
<keyword evidence="7" id="KW-1133">Transmembrane helix</keyword>
<dbReference type="GO" id="GO:0005886">
    <property type="term" value="C:plasma membrane"/>
    <property type="evidence" value="ECO:0007669"/>
    <property type="project" value="TreeGrafter"/>
</dbReference>
<dbReference type="InterPro" id="IPR051263">
    <property type="entry name" value="C-type_cytochrome_biogenesis"/>
</dbReference>
<sequence length="151" mass="16178">MKWVLVLLLWALPAFAVQPDEVLDDPALEARAREISAGLRCPVCRNESIDESNAGVSRDLRLMVRERLVAGDSDAEVVDAVVARYGEYVLLSPNAQGANLLLWAAPALLALAGLGIGALAVRRRAAAPEPGLTEEEQARLDAILRAGRDEA</sequence>
<feature type="chain" id="PRO_5011812315" description="Cytochrome c-type biogenesis protein" evidence="7">
    <location>
        <begin position="17"/>
        <end position="151"/>
    </location>
</feature>
<keyword evidence="5" id="KW-0201">Cytochrome c-type biogenesis</keyword>
<dbReference type="RefSeq" id="WP_073327523.1">
    <property type="nucleotide sequence ID" value="NZ_FQYO01000002.1"/>
</dbReference>
<keyword evidence="2 7" id="KW-0349">Heme</keyword>
<dbReference type="PANTHER" id="PTHR47870">
    <property type="entry name" value="CYTOCHROME C-TYPE BIOGENESIS PROTEIN CCMH"/>
    <property type="match status" value="1"/>
</dbReference>
<organism evidence="9 10">
    <name type="scientific">Wenxinia saemankumensis</name>
    <dbReference type="NCBI Taxonomy" id="1447782"/>
    <lineage>
        <taxon>Bacteria</taxon>
        <taxon>Pseudomonadati</taxon>
        <taxon>Pseudomonadota</taxon>
        <taxon>Alphaproteobacteria</taxon>
        <taxon>Rhodobacterales</taxon>
        <taxon>Roseobacteraceae</taxon>
        <taxon>Wenxinia</taxon>
    </lineage>
</organism>
<name>A0A1M6D3C5_9RHOB</name>
<comment type="similarity">
    <text evidence="1 7">Belongs to the CcmH/CycL/Ccl2/NrfF family.</text>
</comment>
<accession>A0A1M6D3C5</accession>
<dbReference type="OrthoDB" id="9804975at2"/>
<evidence type="ECO:0000313" key="9">
    <source>
        <dbReference type="EMBL" id="SHI67699.1"/>
    </source>
</evidence>
<dbReference type="Pfam" id="PF03918">
    <property type="entry name" value="CcmH"/>
    <property type="match status" value="1"/>
</dbReference>
<dbReference type="InterPro" id="IPR005616">
    <property type="entry name" value="CcmH/CycL/Ccl2/NrfF_N"/>
</dbReference>
<evidence type="ECO:0000256" key="3">
    <source>
        <dbReference type="ARBA" id="ARBA00022723"/>
    </source>
</evidence>
<protein>
    <recommendedName>
        <fullName evidence="7">Cytochrome c-type biogenesis protein</fullName>
    </recommendedName>
</protein>
<evidence type="ECO:0000259" key="8">
    <source>
        <dbReference type="Pfam" id="PF03918"/>
    </source>
</evidence>
<dbReference type="GO" id="GO:0046872">
    <property type="term" value="F:metal ion binding"/>
    <property type="evidence" value="ECO:0007669"/>
    <property type="project" value="UniProtKB-KW"/>
</dbReference>
<dbReference type="AlphaFoldDB" id="A0A1M6D3C5"/>
<dbReference type="PANTHER" id="PTHR47870:SF1">
    <property type="entry name" value="CYTOCHROME C-TYPE BIOGENESIS PROTEIN CCMH"/>
    <property type="match status" value="1"/>
</dbReference>
<keyword evidence="3 7" id="KW-0479">Metal-binding</keyword>
<keyword evidence="4 7" id="KW-0732">Signal</keyword>
<keyword evidence="7" id="KW-0812">Transmembrane</keyword>
<evidence type="ECO:0000256" key="5">
    <source>
        <dbReference type="ARBA" id="ARBA00022748"/>
    </source>
</evidence>
<dbReference type="STRING" id="1447782.SAMN05444417_1498"/>
<dbReference type="InterPro" id="IPR038297">
    <property type="entry name" value="CcmH/CycL/NrfF/Ccl2_sf"/>
</dbReference>
<comment type="function">
    <text evidence="7">Possible subunit of a heme lyase.</text>
</comment>
<feature type="domain" description="CcmH/CycL/Ccl2/NrfF N-terminal" evidence="8">
    <location>
        <begin position="5"/>
        <end position="144"/>
    </location>
</feature>
<evidence type="ECO:0000256" key="1">
    <source>
        <dbReference type="ARBA" id="ARBA00010342"/>
    </source>
</evidence>
<dbReference type="Proteomes" id="UP000184292">
    <property type="component" value="Unassembled WGS sequence"/>
</dbReference>
<dbReference type="EMBL" id="FQYO01000002">
    <property type="protein sequence ID" value="SHI67699.1"/>
    <property type="molecule type" value="Genomic_DNA"/>
</dbReference>
<keyword evidence="7" id="KW-0472">Membrane</keyword>
<evidence type="ECO:0000256" key="7">
    <source>
        <dbReference type="RuleBase" id="RU364112"/>
    </source>
</evidence>
<evidence type="ECO:0000313" key="10">
    <source>
        <dbReference type="Proteomes" id="UP000184292"/>
    </source>
</evidence>
<keyword evidence="6 7" id="KW-0408">Iron</keyword>
<feature type="transmembrane region" description="Helical" evidence="7">
    <location>
        <begin position="100"/>
        <end position="121"/>
    </location>
</feature>